<dbReference type="Gene3D" id="1.10.287.950">
    <property type="entry name" value="Methyl-accepting chemotaxis protein"/>
    <property type="match status" value="1"/>
</dbReference>
<dbReference type="Pfam" id="PF22673">
    <property type="entry name" value="MCP-like_PDC_1"/>
    <property type="match status" value="1"/>
</dbReference>
<sequence length="666" mass="71882">MKLFQSNSGSKKRGGTLHSISTTLLLILLPITVISIVFIILFLSGQAESQIKAQSIRNLQLESDYNAERFGARVNDVVSRGESYAISAESTDFADHEAYQAFMSKSNKMGSLENAGIYTGFSNGEMYYADYAQVPEGYDPTARDWYKNGLNCTTFTETAPYVDALSNKLCVSFIRRMNLRDGSTAVAGIDIFLDEIANETKTLTPMGTGMTAIVANGMILGNPDPAVNGKDVAQSGNTLLQEAVAKVTVGSQMELKSGSDTYYVAASQVPNTSWILYSTVSERDVLAQLRKFQQICYFIMVVIIAVIVIALLLVIRSVITVPLRKVTDAAESIADGDFNVSLPTETKNEIGQLAVAFSRTTEQLQNYQGYIDEIAEALSDISQGELNVKLEKEYVGQFSRLKSNMENVIEQLRSVVGSIMDSSKLVAGGATQISDGAQGLAQGATEQASSIEELSAEIHQINEETVKMAENARTAEAQIHSAEEQIHSSNEQMVDLRNAMQDITDKSQRISSIIKTIDDIAFQTNILALNAAVEAARAGEAGKGFAVVADEVRNLAGKSSTAALDTSNLITETIEAVQNGDRLTEQTANYLKSTQESTEKAVTLIAEITAATDNQQQSLSGVKQGIDQISSVVQTNAATAEESAAASQELTRQAGILNNEVNKFKL</sequence>
<feature type="transmembrane region" description="Helical" evidence="5">
    <location>
        <begin position="20"/>
        <end position="43"/>
    </location>
</feature>
<feature type="domain" description="HAMP" evidence="7">
    <location>
        <begin position="317"/>
        <end position="369"/>
    </location>
</feature>
<dbReference type="PANTHER" id="PTHR43531">
    <property type="entry name" value="PROTEIN ICFG"/>
    <property type="match status" value="1"/>
</dbReference>
<dbReference type="InterPro" id="IPR051310">
    <property type="entry name" value="MCP_chemotaxis"/>
</dbReference>
<dbReference type="SMART" id="SM00304">
    <property type="entry name" value="HAMP"/>
    <property type="match status" value="2"/>
</dbReference>
<evidence type="ECO:0000259" key="6">
    <source>
        <dbReference type="PROSITE" id="PS50111"/>
    </source>
</evidence>
<accession>A0A1I0CPG3</accession>
<dbReference type="CDD" id="cd11386">
    <property type="entry name" value="MCP_signal"/>
    <property type="match status" value="1"/>
</dbReference>
<dbReference type="PROSITE" id="PS50885">
    <property type="entry name" value="HAMP"/>
    <property type="match status" value="1"/>
</dbReference>
<dbReference type="CDD" id="cd18774">
    <property type="entry name" value="PDC2_HK_sensor"/>
    <property type="match status" value="1"/>
</dbReference>
<dbReference type="SMART" id="SM00283">
    <property type="entry name" value="MA"/>
    <property type="match status" value="1"/>
</dbReference>
<dbReference type="InterPro" id="IPR004089">
    <property type="entry name" value="MCPsignal_dom"/>
</dbReference>
<gene>
    <name evidence="8" type="ORF">SAMN04487771_100813</name>
</gene>
<evidence type="ECO:0000256" key="4">
    <source>
        <dbReference type="SAM" id="Coils"/>
    </source>
</evidence>
<dbReference type="Pfam" id="PF00672">
    <property type="entry name" value="HAMP"/>
    <property type="match status" value="1"/>
</dbReference>
<dbReference type="Gene3D" id="1.10.8.500">
    <property type="entry name" value="HAMP domain in histidine kinase"/>
    <property type="match status" value="1"/>
</dbReference>
<feature type="domain" description="Methyl-accepting transducer" evidence="6">
    <location>
        <begin position="422"/>
        <end position="651"/>
    </location>
</feature>
<proteinExistence type="inferred from homology"/>
<evidence type="ECO:0000256" key="3">
    <source>
        <dbReference type="PROSITE-ProRule" id="PRU00284"/>
    </source>
</evidence>
<dbReference type="PANTHER" id="PTHR43531:SF11">
    <property type="entry name" value="METHYL-ACCEPTING CHEMOTAXIS PROTEIN 3"/>
    <property type="match status" value="1"/>
</dbReference>
<dbReference type="STRING" id="1526.SAMN02910262_00065"/>
<reference evidence="9" key="1">
    <citation type="submission" date="2016-10" db="EMBL/GenBank/DDBJ databases">
        <authorList>
            <person name="Varghese N."/>
            <person name="Submissions S."/>
        </authorList>
    </citation>
    <scope>NUCLEOTIDE SEQUENCE [LARGE SCALE GENOMIC DNA]</scope>
    <source>
        <strain evidence="9">KH1P1</strain>
    </source>
</reference>
<keyword evidence="5" id="KW-1133">Transmembrane helix</keyword>
<keyword evidence="9" id="KW-1185">Reference proteome</keyword>
<dbReference type="CDD" id="cd18773">
    <property type="entry name" value="PDC1_HK_sensor"/>
    <property type="match status" value="1"/>
</dbReference>
<dbReference type="Proteomes" id="UP000199820">
    <property type="component" value="Unassembled WGS sequence"/>
</dbReference>
<evidence type="ECO:0000313" key="9">
    <source>
        <dbReference type="Proteomes" id="UP000199820"/>
    </source>
</evidence>
<feature type="coiled-coil region" evidence="4">
    <location>
        <begin position="444"/>
        <end position="506"/>
    </location>
</feature>
<dbReference type="GO" id="GO:0005886">
    <property type="term" value="C:plasma membrane"/>
    <property type="evidence" value="ECO:0007669"/>
    <property type="project" value="TreeGrafter"/>
</dbReference>
<dbReference type="Pfam" id="PF18947">
    <property type="entry name" value="HAMP_2"/>
    <property type="match status" value="1"/>
</dbReference>
<keyword evidence="4" id="KW-0175">Coiled coil</keyword>
<keyword evidence="5" id="KW-0472">Membrane</keyword>
<keyword evidence="5" id="KW-0812">Transmembrane</keyword>
<evidence type="ECO:0000256" key="2">
    <source>
        <dbReference type="ARBA" id="ARBA00029447"/>
    </source>
</evidence>
<name>A0A1I0CPG3_9FIRM</name>
<dbReference type="RefSeq" id="WP_074648915.1">
    <property type="nucleotide sequence ID" value="NZ_FOIL01000008.1"/>
</dbReference>
<dbReference type="AlphaFoldDB" id="A0A1I0CPG3"/>
<evidence type="ECO:0000313" key="8">
    <source>
        <dbReference type="EMBL" id="SET21113.1"/>
    </source>
</evidence>
<dbReference type="eggNOG" id="COG0840">
    <property type="taxonomic scope" value="Bacteria"/>
</dbReference>
<evidence type="ECO:0000259" key="7">
    <source>
        <dbReference type="PROSITE" id="PS50885"/>
    </source>
</evidence>
<protein>
    <submittedName>
        <fullName evidence="8">Methyl-accepting chemotaxis protein</fullName>
    </submittedName>
</protein>
<dbReference type="Gene3D" id="3.30.450.20">
    <property type="entry name" value="PAS domain"/>
    <property type="match status" value="2"/>
</dbReference>
<dbReference type="EMBL" id="FOIL01000008">
    <property type="protein sequence ID" value="SET21113.1"/>
    <property type="molecule type" value="Genomic_DNA"/>
</dbReference>
<organism evidence="8 9">
    <name type="scientific">[Clostridium] aminophilum</name>
    <dbReference type="NCBI Taxonomy" id="1526"/>
    <lineage>
        <taxon>Bacteria</taxon>
        <taxon>Bacillati</taxon>
        <taxon>Bacillota</taxon>
        <taxon>Clostridia</taxon>
        <taxon>Lachnospirales</taxon>
        <taxon>Lachnospiraceae</taxon>
    </lineage>
</organism>
<dbReference type="Pfam" id="PF00015">
    <property type="entry name" value="MCPsignal"/>
    <property type="match status" value="1"/>
</dbReference>
<dbReference type="CDD" id="cd06225">
    <property type="entry name" value="HAMP"/>
    <property type="match status" value="1"/>
</dbReference>
<keyword evidence="3" id="KW-0807">Transducer</keyword>
<dbReference type="GO" id="GO:0004888">
    <property type="term" value="F:transmembrane signaling receptor activity"/>
    <property type="evidence" value="ECO:0007669"/>
    <property type="project" value="TreeGrafter"/>
</dbReference>
<dbReference type="SUPFAM" id="SSF58104">
    <property type="entry name" value="Methyl-accepting chemotaxis protein (MCP) signaling domain"/>
    <property type="match status" value="1"/>
</dbReference>
<evidence type="ECO:0000256" key="5">
    <source>
        <dbReference type="SAM" id="Phobius"/>
    </source>
</evidence>
<dbReference type="GO" id="GO:0006935">
    <property type="term" value="P:chemotaxis"/>
    <property type="evidence" value="ECO:0007669"/>
    <property type="project" value="UniProtKB-KW"/>
</dbReference>
<dbReference type="PROSITE" id="PS50111">
    <property type="entry name" value="CHEMOTAXIS_TRANSDUC_2"/>
    <property type="match status" value="1"/>
</dbReference>
<keyword evidence="1" id="KW-0145">Chemotaxis</keyword>
<evidence type="ECO:0000256" key="1">
    <source>
        <dbReference type="ARBA" id="ARBA00022500"/>
    </source>
</evidence>
<feature type="transmembrane region" description="Helical" evidence="5">
    <location>
        <begin position="295"/>
        <end position="315"/>
    </location>
</feature>
<comment type="similarity">
    <text evidence="2">Belongs to the methyl-accepting chemotaxis (MCP) protein family.</text>
</comment>
<dbReference type="GO" id="GO:0007165">
    <property type="term" value="P:signal transduction"/>
    <property type="evidence" value="ECO:0007669"/>
    <property type="project" value="UniProtKB-KW"/>
</dbReference>
<dbReference type="InterPro" id="IPR003660">
    <property type="entry name" value="HAMP_dom"/>
</dbReference>